<name>A0ABQ5FG94_9ASTR</name>
<dbReference type="EMBL" id="BQNB010017300">
    <property type="protein sequence ID" value="GJT61582.1"/>
    <property type="molecule type" value="Genomic_DNA"/>
</dbReference>
<organism evidence="3 4">
    <name type="scientific">Tanacetum coccineum</name>
    <dbReference type="NCBI Taxonomy" id="301880"/>
    <lineage>
        <taxon>Eukaryota</taxon>
        <taxon>Viridiplantae</taxon>
        <taxon>Streptophyta</taxon>
        <taxon>Embryophyta</taxon>
        <taxon>Tracheophyta</taxon>
        <taxon>Spermatophyta</taxon>
        <taxon>Magnoliopsida</taxon>
        <taxon>eudicotyledons</taxon>
        <taxon>Gunneridae</taxon>
        <taxon>Pentapetalae</taxon>
        <taxon>asterids</taxon>
        <taxon>campanulids</taxon>
        <taxon>Asterales</taxon>
        <taxon>Asteraceae</taxon>
        <taxon>Asteroideae</taxon>
        <taxon>Anthemideae</taxon>
        <taxon>Anthemidinae</taxon>
        <taxon>Tanacetum</taxon>
    </lineage>
</organism>
<feature type="compositionally biased region" description="Basic and acidic residues" evidence="2">
    <location>
        <begin position="11"/>
        <end position="20"/>
    </location>
</feature>
<reference evidence="3" key="1">
    <citation type="journal article" date="2022" name="Int. J. Mol. Sci.">
        <title>Draft Genome of Tanacetum Coccineum: Genomic Comparison of Closely Related Tanacetum-Family Plants.</title>
        <authorList>
            <person name="Yamashiro T."/>
            <person name="Shiraishi A."/>
            <person name="Nakayama K."/>
            <person name="Satake H."/>
        </authorList>
    </citation>
    <scope>NUCLEOTIDE SEQUENCE</scope>
</reference>
<protein>
    <submittedName>
        <fullName evidence="3">Uncharacterized protein</fullName>
    </submittedName>
</protein>
<evidence type="ECO:0000256" key="2">
    <source>
        <dbReference type="SAM" id="MobiDB-lite"/>
    </source>
</evidence>
<feature type="coiled-coil region" evidence="1">
    <location>
        <begin position="239"/>
        <end position="266"/>
    </location>
</feature>
<proteinExistence type="predicted"/>
<evidence type="ECO:0000313" key="3">
    <source>
        <dbReference type="EMBL" id="GJT61582.1"/>
    </source>
</evidence>
<feature type="compositionally biased region" description="Polar residues" evidence="2">
    <location>
        <begin position="221"/>
        <end position="230"/>
    </location>
</feature>
<keyword evidence="1" id="KW-0175">Coiled coil</keyword>
<evidence type="ECO:0000256" key="1">
    <source>
        <dbReference type="SAM" id="Coils"/>
    </source>
</evidence>
<feature type="region of interest" description="Disordered" evidence="2">
    <location>
        <begin position="216"/>
        <end position="238"/>
    </location>
</feature>
<reference evidence="3" key="2">
    <citation type="submission" date="2022-01" db="EMBL/GenBank/DDBJ databases">
        <authorList>
            <person name="Yamashiro T."/>
            <person name="Shiraishi A."/>
            <person name="Satake H."/>
            <person name="Nakayama K."/>
        </authorList>
    </citation>
    <scope>NUCLEOTIDE SEQUENCE</scope>
</reference>
<gene>
    <name evidence="3" type="ORF">Tco_1005115</name>
</gene>
<dbReference type="Proteomes" id="UP001151760">
    <property type="component" value="Unassembled WGS sequence"/>
</dbReference>
<evidence type="ECO:0000313" key="4">
    <source>
        <dbReference type="Proteomes" id="UP001151760"/>
    </source>
</evidence>
<comment type="caution">
    <text evidence="3">The sequence shown here is derived from an EMBL/GenBank/DDBJ whole genome shotgun (WGS) entry which is preliminary data.</text>
</comment>
<accession>A0ABQ5FG94</accession>
<keyword evidence="4" id="KW-1185">Reference proteome</keyword>
<feature type="region of interest" description="Disordered" evidence="2">
    <location>
        <begin position="1"/>
        <end position="29"/>
    </location>
</feature>
<sequence>MSNDPISHEISSGDRPRRQDTTLGGADAQTRPEIALKCAVIPPLSEVNTSGCGEDNMEYHDDLMDFVPPTSYDSPLSGGNTPGSDEGRMELIQELMETLNCVRQRVGGERGGSTADQVILLDQNNYSSKFLSAIHKSSTLTNVTSNHYSFSHILNHSLPAIHSGVVSPLATRKVIEQVAVRSGMDSKVAELAQTPLEEEMKKPKEKKKELFSYMNKELPNLNRSTKTLQPLPTIDPKDKELAQRLHEKELAKLDRAQKERQKQEEH</sequence>